<dbReference type="EMBL" id="JAUSTP010000087">
    <property type="protein sequence ID" value="MDQ0191661.1"/>
    <property type="molecule type" value="Genomic_DNA"/>
</dbReference>
<dbReference type="Pfam" id="PF12760">
    <property type="entry name" value="Zn_ribbon_IS1595"/>
    <property type="match status" value="1"/>
</dbReference>
<protein>
    <submittedName>
        <fullName evidence="2">Transposase-like protein</fullName>
    </submittedName>
</protein>
<evidence type="ECO:0000313" key="2">
    <source>
        <dbReference type="EMBL" id="MDQ0191661.1"/>
    </source>
</evidence>
<name>A0ABT9XMW8_9BACL</name>
<evidence type="ECO:0000259" key="1">
    <source>
        <dbReference type="SMART" id="SM01126"/>
    </source>
</evidence>
<feature type="domain" description="ISXO2-like transposase" evidence="1">
    <location>
        <begin position="133"/>
        <end position="276"/>
    </location>
</feature>
<gene>
    <name evidence="2" type="ORF">J2S03_003537</name>
</gene>
<organism evidence="2 3">
    <name type="scientific">Alicyclobacillus cycloheptanicus</name>
    <dbReference type="NCBI Taxonomy" id="1457"/>
    <lineage>
        <taxon>Bacteria</taxon>
        <taxon>Bacillati</taxon>
        <taxon>Bacillota</taxon>
        <taxon>Bacilli</taxon>
        <taxon>Bacillales</taxon>
        <taxon>Alicyclobacillaceae</taxon>
        <taxon>Alicyclobacillus</taxon>
    </lineage>
</organism>
<reference evidence="2 3" key="1">
    <citation type="submission" date="2023-07" db="EMBL/GenBank/DDBJ databases">
        <title>Genomic Encyclopedia of Type Strains, Phase IV (KMG-IV): sequencing the most valuable type-strain genomes for metagenomic binning, comparative biology and taxonomic classification.</title>
        <authorList>
            <person name="Goeker M."/>
        </authorList>
    </citation>
    <scope>NUCLEOTIDE SEQUENCE [LARGE SCALE GENOMIC DNA]</scope>
    <source>
        <strain evidence="2 3">DSM 4006</strain>
    </source>
</reference>
<comment type="caution">
    <text evidence="2">The sequence shown here is derived from an EMBL/GenBank/DDBJ whole genome shotgun (WGS) entry which is preliminary data.</text>
</comment>
<dbReference type="Proteomes" id="UP001232973">
    <property type="component" value="Unassembled WGS sequence"/>
</dbReference>
<proteinExistence type="predicted"/>
<sequence>MTLLEFQERFSTIRACEERLFELRWPDGFVCPKCGSKEYCEVVSSSRKEAEERMPLFQCKNCSRQTSVTAGTIFHKTKTDLRKWFLAVYLMANDKRGVAATTIQRNIGVSYPTAWNMLRKIRKAMADRNALYQLEGLVQIDDAYFGGESHGEGKRGRGSDQDPVIVAVQMERGTPKYITMAVVPNLTKEVVAPVLSGRLKPNCVWETDGSKTLVACAKELEPASHIVTKSGTPEAHETFEWIDKVISLAKRFIDGTYHGRIVYKQGYLEEFVYRFNRRKLGNRLVDRLLLACAHAKPLPSV</sequence>
<dbReference type="RefSeq" id="WP_274456638.1">
    <property type="nucleotide sequence ID" value="NZ_CP067097.1"/>
</dbReference>
<dbReference type="SMART" id="SM01126">
    <property type="entry name" value="DDE_Tnp_IS1595"/>
    <property type="match status" value="1"/>
</dbReference>
<keyword evidence="3" id="KW-1185">Reference proteome</keyword>
<evidence type="ECO:0000313" key="3">
    <source>
        <dbReference type="Proteomes" id="UP001232973"/>
    </source>
</evidence>
<accession>A0ABT9XMW8</accession>
<dbReference type="Pfam" id="PF12762">
    <property type="entry name" value="DDE_Tnp_IS1595"/>
    <property type="match status" value="1"/>
</dbReference>
<dbReference type="InterPro" id="IPR024442">
    <property type="entry name" value="Transposase_Zn_ribbon"/>
</dbReference>
<dbReference type="InterPro" id="IPR024445">
    <property type="entry name" value="Tnp_ISXO2-like"/>
</dbReference>
<dbReference type="NCBIfam" id="NF033547">
    <property type="entry name" value="transpos_IS1595"/>
    <property type="match status" value="1"/>
</dbReference>